<dbReference type="InterPro" id="IPR023393">
    <property type="entry name" value="START-like_dom_sf"/>
</dbReference>
<organism evidence="1 2">
    <name type="scientific">Paeniglutamicibacter terrestris</name>
    <dbReference type="NCBI Taxonomy" id="2723403"/>
    <lineage>
        <taxon>Bacteria</taxon>
        <taxon>Bacillati</taxon>
        <taxon>Actinomycetota</taxon>
        <taxon>Actinomycetes</taxon>
        <taxon>Micrococcales</taxon>
        <taxon>Micrococcaceae</taxon>
        <taxon>Paeniglutamicibacter</taxon>
    </lineage>
</organism>
<proteinExistence type="predicted"/>
<dbReference type="Gene3D" id="3.30.530.20">
    <property type="match status" value="1"/>
</dbReference>
<dbReference type="SUPFAM" id="SSF55961">
    <property type="entry name" value="Bet v1-like"/>
    <property type="match status" value="1"/>
</dbReference>
<protein>
    <recommendedName>
        <fullName evidence="3">SRPBCC family protein</fullName>
    </recommendedName>
</protein>
<dbReference type="EMBL" id="JAAWVT010000011">
    <property type="protein sequence ID" value="NKG22480.1"/>
    <property type="molecule type" value="Genomic_DNA"/>
</dbReference>
<accession>A0ABX1G892</accession>
<dbReference type="RefSeq" id="WP_168153251.1">
    <property type="nucleotide sequence ID" value="NZ_JAAWVT010000011.1"/>
</dbReference>
<gene>
    <name evidence="1" type="ORF">HED64_17415</name>
</gene>
<name>A0ABX1G892_9MICC</name>
<evidence type="ECO:0000313" key="1">
    <source>
        <dbReference type="EMBL" id="NKG22480.1"/>
    </source>
</evidence>
<comment type="caution">
    <text evidence="1">The sequence shown here is derived from an EMBL/GenBank/DDBJ whole genome shotgun (WGS) entry which is preliminary data.</text>
</comment>
<evidence type="ECO:0000313" key="2">
    <source>
        <dbReference type="Proteomes" id="UP000746595"/>
    </source>
</evidence>
<reference evidence="1 2" key="1">
    <citation type="submission" date="2020-04" db="EMBL/GenBank/DDBJ databases">
        <title>Paeniglutamicibacter sp. ANT13_2, a novel actinomycete isolated from sediment in Antarctica.</title>
        <authorList>
            <person name="Sakdapetsiri C."/>
            <person name="Pinyakong O."/>
        </authorList>
    </citation>
    <scope>NUCLEOTIDE SEQUENCE [LARGE SCALE GENOMIC DNA]</scope>
    <source>
        <strain evidence="1 2">ANT13_2</strain>
    </source>
</reference>
<dbReference type="Proteomes" id="UP000746595">
    <property type="component" value="Unassembled WGS sequence"/>
</dbReference>
<keyword evidence="2" id="KW-1185">Reference proteome</keyword>
<evidence type="ECO:0008006" key="3">
    <source>
        <dbReference type="Google" id="ProtNLM"/>
    </source>
</evidence>
<sequence>MMKPYDSLESTTDGVRITIERHTTFDPQQLWEAFTTAPGLAGWIGILRGSAEGSDLTFSMVEDGTEAPPEGVQILRCRAPHELSLSTVGEYGSWNLGWEISGTPGAGLIRFTQDLGPSEDPSSIGPGWEYYLERAIVHLSGGDVTTVQWGQYYPALAPVYTATDH</sequence>